<sequence>MIRQRVELVQWIGAGQEVRNRKHRPSLPSTSRSDLNVQSRAVKKGQWRGEEYTVDLHQKVKVECVVADIAAEDVVDAIVERAATGEPGDGKVFVMPVENAAQIRNDVRGTDAV</sequence>
<comment type="caution">
    <text evidence="4">The sequence shown here is derived from an EMBL/GenBank/DDBJ whole genome shotgun (WGS) entry which is preliminary data.</text>
</comment>
<reference evidence="4 5" key="1">
    <citation type="journal article" date="2014" name="PLoS Genet.">
        <title>Phylogenetically driven sequencing of extremely halophilic archaea reveals strategies for static and dynamic osmo-response.</title>
        <authorList>
            <person name="Becker E.A."/>
            <person name="Seitzer P.M."/>
            <person name="Tritt A."/>
            <person name="Larsen D."/>
            <person name="Krusor M."/>
            <person name="Yao A.I."/>
            <person name="Wu D."/>
            <person name="Madern D."/>
            <person name="Eisen J.A."/>
            <person name="Darling A.E."/>
            <person name="Facciotti M.T."/>
        </authorList>
    </citation>
    <scope>NUCLEOTIDE SEQUENCE [LARGE SCALE GENOMIC DNA]</scope>
    <source>
        <strain evidence="4 5">DSM 8989</strain>
    </source>
</reference>
<dbReference type="PATRIC" id="fig|1227456.3.peg.4000"/>
<dbReference type="InterPro" id="IPR002187">
    <property type="entry name" value="N-reg_PII"/>
</dbReference>
<dbReference type="SMART" id="SM00938">
    <property type="entry name" value="P-II"/>
    <property type="match status" value="1"/>
</dbReference>
<dbReference type="GO" id="GO:0005524">
    <property type="term" value="F:ATP binding"/>
    <property type="evidence" value="ECO:0007669"/>
    <property type="project" value="TreeGrafter"/>
</dbReference>
<dbReference type="SUPFAM" id="SSF54913">
    <property type="entry name" value="GlnB-like"/>
    <property type="match status" value="1"/>
</dbReference>
<dbReference type="GO" id="GO:0030234">
    <property type="term" value="F:enzyme regulator activity"/>
    <property type="evidence" value="ECO:0007669"/>
    <property type="project" value="InterPro"/>
</dbReference>
<dbReference type="InterPro" id="IPR015867">
    <property type="entry name" value="N-reg_PII/ATP_PRibTrfase_C"/>
</dbReference>
<dbReference type="STRING" id="1227456.C450_19766"/>
<keyword evidence="2" id="KW-0597">Phosphoprotein</keyword>
<dbReference type="PRINTS" id="PR00340">
    <property type="entry name" value="PIIGLNB"/>
</dbReference>
<dbReference type="Proteomes" id="UP000011625">
    <property type="component" value="Unassembled WGS sequence"/>
</dbReference>
<dbReference type="EMBL" id="AOME01000092">
    <property type="protein sequence ID" value="EMA48415.1"/>
    <property type="molecule type" value="Genomic_DNA"/>
</dbReference>
<dbReference type="Pfam" id="PF00543">
    <property type="entry name" value="P-II"/>
    <property type="match status" value="1"/>
</dbReference>
<dbReference type="InterPro" id="IPR011322">
    <property type="entry name" value="N-reg_PII-like_a/b"/>
</dbReference>
<organism evidence="4 5">
    <name type="scientific">Halococcus salifodinae DSM 8989</name>
    <dbReference type="NCBI Taxonomy" id="1227456"/>
    <lineage>
        <taxon>Archaea</taxon>
        <taxon>Methanobacteriati</taxon>
        <taxon>Methanobacteriota</taxon>
        <taxon>Stenosarchaea group</taxon>
        <taxon>Halobacteria</taxon>
        <taxon>Halobacteriales</taxon>
        <taxon>Halococcaceae</taxon>
        <taxon>Halococcus</taxon>
    </lineage>
</organism>
<evidence type="ECO:0000256" key="1">
    <source>
        <dbReference type="ARBA" id="ARBA00022490"/>
    </source>
</evidence>
<feature type="modified residue" description="O-UMP-tyrosine" evidence="2">
    <location>
        <position position="52"/>
    </location>
</feature>
<dbReference type="GO" id="GO:0006808">
    <property type="term" value="P:regulation of nitrogen utilization"/>
    <property type="evidence" value="ECO:0007669"/>
    <property type="project" value="InterPro"/>
</dbReference>
<dbReference type="Gene3D" id="3.30.70.120">
    <property type="match status" value="1"/>
</dbReference>
<dbReference type="InterPro" id="IPR017918">
    <property type="entry name" value="N-reg_PII_CS"/>
</dbReference>
<dbReference type="GO" id="GO:0005829">
    <property type="term" value="C:cytosol"/>
    <property type="evidence" value="ECO:0007669"/>
    <property type="project" value="TreeGrafter"/>
</dbReference>
<keyword evidence="5" id="KW-1185">Reference proteome</keyword>
<dbReference type="PANTHER" id="PTHR30115">
    <property type="entry name" value="NITROGEN REGULATORY PROTEIN P-II"/>
    <property type="match status" value="1"/>
</dbReference>
<evidence type="ECO:0000256" key="2">
    <source>
        <dbReference type="PIRSR" id="PIRSR602187-50"/>
    </source>
</evidence>
<proteinExistence type="inferred from homology"/>
<dbReference type="PROSITE" id="PS00638">
    <property type="entry name" value="PII_GLNB_CTER"/>
    <property type="match status" value="1"/>
</dbReference>
<evidence type="ECO:0000256" key="3">
    <source>
        <dbReference type="RuleBase" id="RU003936"/>
    </source>
</evidence>
<dbReference type="PANTHER" id="PTHR30115:SF11">
    <property type="entry name" value="NITROGEN REGULATORY PROTEIN P-II HOMOLOG"/>
    <property type="match status" value="1"/>
</dbReference>
<dbReference type="AlphaFoldDB" id="M0MVG1"/>
<gene>
    <name evidence="4" type="ORF">C450_19766</name>
</gene>
<dbReference type="PROSITE" id="PS51343">
    <property type="entry name" value="PII_GLNB_DOM"/>
    <property type="match status" value="1"/>
</dbReference>
<evidence type="ECO:0000313" key="4">
    <source>
        <dbReference type="EMBL" id="EMA48415.1"/>
    </source>
</evidence>
<evidence type="ECO:0000313" key="5">
    <source>
        <dbReference type="Proteomes" id="UP000011625"/>
    </source>
</evidence>
<accession>M0MVG1</accession>
<comment type="similarity">
    <text evidence="3">Belongs to the P(II) protein family.</text>
</comment>
<keyword evidence="1" id="KW-0963">Cytoplasm</keyword>
<protein>
    <submittedName>
        <fullName evidence="4">Ammonium transporter</fullName>
    </submittedName>
</protein>
<name>M0MVG1_9EURY</name>